<dbReference type="Pfam" id="PF04340">
    <property type="entry name" value="DUF484"/>
    <property type="match status" value="1"/>
</dbReference>
<organism evidence="1 2">
    <name type="scientific">Zavarzinia aquatilis</name>
    <dbReference type="NCBI Taxonomy" id="2211142"/>
    <lineage>
        <taxon>Bacteria</taxon>
        <taxon>Pseudomonadati</taxon>
        <taxon>Pseudomonadota</taxon>
        <taxon>Alphaproteobacteria</taxon>
        <taxon>Rhodospirillales</taxon>
        <taxon>Zavarziniaceae</taxon>
        <taxon>Zavarzinia</taxon>
    </lineage>
</organism>
<proteinExistence type="predicted"/>
<name>A0A317EAY6_9PROT</name>
<reference evidence="1 2" key="1">
    <citation type="submission" date="2018-05" db="EMBL/GenBank/DDBJ databases">
        <title>Zavarzinia sp. HR-AS.</title>
        <authorList>
            <person name="Lee Y."/>
            <person name="Jeon C.O."/>
        </authorList>
    </citation>
    <scope>NUCLEOTIDE SEQUENCE [LARGE SCALE GENOMIC DNA]</scope>
    <source>
        <strain evidence="1 2">HR-AS</strain>
    </source>
</reference>
<dbReference type="Proteomes" id="UP000245461">
    <property type="component" value="Unassembled WGS sequence"/>
</dbReference>
<dbReference type="InterPro" id="IPR007435">
    <property type="entry name" value="DUF484"/>
</dbReference>
<dbReference type="EMBL" id="QGLE01000004">
    <property type="protein sequence ID" value="PWR24268.1"/>
    <property type="molecule type" value="Genomic_DNA"/>
</dbReference>
<dbReference type="RefSeq" id="WP_109904928.1">
    <property type="nucleotide sequence ID" value="NZ_QGLE01000004.1"/>
</dbReference>
<dbReference type="Gene3D" id="3.30.450.40">
    <property type="match status" value="1"/>
</dbReference>
<dbReference type="PANTHER" id="PTHR38765">
    <property type="entry name" value="DUF484 DOMAIN-CONTAINING PROTEIN"/>
    <property type="match status" value="1"/>
</dbReference>
<dbReference type="PANTHER" id="PTHR38765:SF1">
    <property type="entry name" value="DUF484 DOMAIN-CONTAINING PROTEIN"/>
    <property type="match status" value="1"/>
</dbReference>
<evidence type="ECO:0000313" key="1">
    <source>
        <dbReference type="EMBL" id="PWR24268.1"/>
    </source>
</evidence>
<dbReference type="AlphaFoldDB" id="A0A317EAY6"/>
<dbReference type="InterPro" id="IPR029016">
    <property type="entry name" value="GAF-like_dom_sf"/>
</dbReference>
<accession>A0A317EAY6</accession>
<keyword evidence="2" id="KW-1185">Reference proteome</keyword>
<evidence type="ECO:0000313" key="2">
    <source>
        <dbReference type="Proteomes" id="UP000245461"/>
    </source>
</evidence>
<dbReference type="OrthoDB" id="7200179at2"/>
<comment type="caution">
    <text evidence="1">The sequence shown here is derived from an EMBL/GenBank/DDBJ whole genome shotgun (WGS) entry which is preliminary data.</text>
</comment>
<gene>
    <name evidence="1" type="ORF">DKG74_09120</name>
</gene>
<sequence>MATTTDRPDAPLPRRRLTASEVRDYLLAHPGFLTKNADVLEHLNLPGRPDADGVKVVDFQRAQVERLRTDNARLRHFQSEVITAARANVSAQAVVHEAILLLLEAPSFEHLIHVITQELAGAIGIDVAALGIESQEVMVERPAMQNLHLLEPGTIDAFMGLGRNISLLAETPGDPRIFGPAAELVQSQALVRLDLGPNMPMGLLALGSRDATKYEAGQGSELLGFLALAVERLIQLWLRQDH</sequence>
<protein>
    <submittedName>
        <fullName evidence="1">DUF484 domain-containing protein</fullName>
    </submittedName>
</protein>